<reference evidence="1 2" key="1">
    <citation type="submission" date="2016-11" db="EMBL/GenBank/DDBJ databases">
        <title>Genome sequence of Sphingomonas jeddahensis G39.</title>
        <authorList>
            <person name="Poehlein A."/>
            <person name="Wuebbeler J.H."/>
            <person name="Steinbuechel A."/>
            <person name="Daniel R."/>
        </authorList>
    </citation>
    <scope>NUCLEOTIDE SEQUENCE [LARGE SCALE GENOMIC DNA]</scope>
    <source>
        <strain evidence="1 2">G39</strain>
    </source>
</reference>
<proteinExistence type="predicted"/>
<dbReference type="OrthoDB" id="8480631at2"/>
<evidence type="ECO:0000313" key="1">
    <source>
        <dbReference type="EMBL" id="ONF94980.1"/>
    </source>
</evidence>
<evidence type="ECO:0008006" key="3">
    <source>
        <dbReference type="Google" id="ProtNLM"/>
    </source>
</evidence>
<keyword evidence="2" id="KW-1185">Reference proteome</keyword>
<dbReference type="AlphaFoldDB" id="A0A1V2EQW0"/>
<organism evidence="1 2">
    <name type="scientific">Sphingomonas jeddahensis</name>
    <dbReference type="NCBI Taxonomy" id="1915074"/>
    <lineage>
        <taxon>Bacteria</taxon>
        <taxon>Pseudomonadati</taxon>
        <taxon>Pseudomonadota</taxon>
        <taxon>Alphaproteobacteria</taxon>
        <taxon>Sphingomonadales</taxon>
        <taxon>Sphingomonadaceae</taxon>
        <taxon>Sphingomonas</taxon>
    </lineage>
</organism>
<name>A0A1V2EQW0_9SPHN</name>
<dbReference type="EMBL" id="MPSB01000019">
    <property type="protein sequence ID" value="ONF94980.1"/>
    <property type="molecule type" value="Genomic_DNA"/>
</dbReference>
<sequence>MATGMATASGGRVAVCARTQGRRNRFLAVLAETCSVALAARMAKRTMATCYRWRSEDAAFAAAWDAAIADGYARLEAGLLEHALAKVERGGEAPGSREGSRGGSSGVSFAGGDPAVLPVRAASAADLQFAMAVLLRRRADGKSGKAVPKGMTMPTPAETDAALRRALDGLARQAGAA</sequence>
<protein>
    <recommendedName>
        <fullName evidence="3">Terminase small subunit</fullName>
    </recommendedName>
</protein>
<accession>A0A1V2EQW0</accession>
<dbReference type="RefSeq" id="WP_076745579.1">
    <property type="nucleotide sequence ID" value="NZ_MPSB01000019.1"/>
</dbReference>
<comment type="caution">
    <text evidence="1">The sequence shown here is derived from an EMBL/GenBank/DDBJ whole genome shotgun (WGS) entry which is preliminary data.</text>
</comment>
<dbReference type="Proteomes" id="UP000188729">
    <property type="component" value="Unassembled WGS sequence"/>
</dbReference>
<evidence type="ECO:0000313" key="2">
    <source>
        <dbReference type="Proteomes" id="UP000188729"/>
    </source>
</evidence>
<gene>
    <name evidence="1" type="ORF">SPHI_28220</name>
</gene>